<dbReference type="Gene3D" id="3.30.470.20">
    <property type="entry name" value="ATP-grasp fold, B domain"/>
    <property type="match status" value="1"/>
</dbReference>
<reference evidence="3" key="1">
    <citation type="submission" date="2015-07" db="EMBL/GenBank/DDBJ databases">
        <title>Near-Complete Genome Sequence of the Cellulolytic Bacterium Bacteroides (Pseudobacteroides) cellulosolvens ATCC 35603.</title>
        <authorList>
            <person name="Dassa B."/>
            <person name="Utturkar S.M."/>
            <person name="Klingeman D.M."/>
            <person name="Hurt R.A."/>
            <person name="Keller M."/>
            <person name="Xu J."/>
            <person name="Reddy Y.H.K."/>
            <person name="Borovok I."/>
            <person name="Grinberg I.R."/>
            <person name="Lamed R."/>
            <person name="Zhivin O."/>
            <person name="Bayer E.A."/>
            <person name="Brown S.D."/>
        </authorList>
    </citation>
    <scope>NUCLEOTIDE SEQUENCE [LARGE SCALE GENOMIC DNA]</scope>
    <source>
        <strain evidence="3">DSM 2933</strain>
    </source>
</reference>
<dbReference type="eggNOG" id="ENOG502Z879">
    <property type="taxonomic scope" value="Bacteria"/>
</dbReference>
<feature type="domain" description="ATP-grasp" evidence="1">
    <location>
        <begin position="142"/>
        <end position="274"/>
    </location>
</feature>
<dbReference type="AlphaFoldDB" id="A0A0L6JNI7"/>
<dbReference type="OrthoDB" id="5355744at2"/>
<proteinExistence type="predicted"/>
<dbReference type="Proteomes" id="UP000036923">
    <property type="component" value="Unassembled WGS sequence"/>
</dbReference>
<evidence type="ECO:0000259" key="1">
    <source>
        <dbReference type="Pfam" id="PF14243"/>
    </source>
</evidence>
<name>A0A0L6JNI7_9FIRM</name>
<accession>A0A0L6JNI7</accession>
<dbReference type="Pfam" id="PF14243">
    <property type="entry name" value="R2K_3"/>
    <property type="match status" value="1"/>
</dbReference>
<dbReference type="STRING" id="398512.Bccel_2182"/>
<comment type="caution">
    <text evidence="2">The sequence shown here is derived from an EMBL/GenBank/DDBJ whole genome shotgun (WGS) entry which is preliminary data.</text>
</comment>
<organism evidence="2 3">
    <name type="scientific">Pseudobacteroides cellulosolvens ATCC 35603 = DSM 2933</name>
    <dbReference type="NCBI Taxonomy" id="398512"/>
    <lineage>
        <taxon>Bacteria</taxon>
        <taxon>Bacillati</taxon>
        <taxon>Bacillota</taxon>
        <taxon>Clostridia</taxon>
        <taxon>Eubacteriales</taxon>
        <taxon>Oscillospiraceae</taxon>
        <taxon>Pseudobacteroides</taxon>
    </lineage>
</organism>
<dbReference type="InterPro" id="IPR025643">
    <property type="entry name" value="R2K_3"/>
</dbReference>
<protein>
    <recommendedName>
        <fullName evidence="1">ATP-grasp domain-containing protein</fullName>
    </recommendedName>
</protein>
<keyword evidence="3" id="KW-1185">Reference proteome</keyword>
<dbReference type="EMBL" id="LGTC01000001">
    <property type="protein sequence ID" value="KNY26917.1"/>
    <property type="molecule type" value="Genomic_DNA"/>
</dbReference>
<evidence type="ECO:0000313" key="3">
    <source>
        <dbReference type="Proteomes" id="UP000036923"/>
    </source>
</evidence>
<evidence type="ECO:0000313" key="2">
    <source>
        <dbReference type="EMBL" id="KNY26917.1"/>
    </source>
</evidence>
<gene>
    <name evidence="2" type="ORF">Bccel_2182</name>
</gene>
<sequence length="281" mass="33059">MYNFGEFLFDDFLMLQGTLPIIIKKTGIRIYDFNFRDFLECRSIFAEVELPVVLRIGAVTDYHKLYDTMKEQEINLIHTPEEFNLCTMLPGWYPLIKDLTPNSRWYDNLPTVEQVESDMGWPIFVKGAHQTNRHKKALSIIKGPDQFQELLELWREDPILHWQPIVCREYVKLELVEDNVPDRIQSSMEFRVFLWKNHVVGVGRYWWEGIQYGISDEEMEKVTLLAVTVAKRLNVTFLVVDIAKTEEGKWIVIEVNDAQESGYAGVSPIYMWQKIIEMELS</sequence>
<dbReference type="SUPFAM" id="SSF56059">
    <property type="entry name" value="Glutathione synthetase ATP-binding domain-like"/>
    <property type="match status" value="1"/>
</dbReference>
<dbReference type="RefSeq" id="WP_036945236.1">
    <property type="nucleotide sequence ID" value="NZ_JQKC01000046.1"/>
</dbReference>